<dbReference type="GO" id="GO:0022625">
    <property type="term" value="C:cytosolic large ribosomal subunit"/>
    <property type="evidence" value="ECO:0007669"/>
    <property type="project" value="TreeGrafter"/>
</dbReference>
<keyword evidence="2" id="KW-0699">rRNA-binding</keyword>
<feature type="domain" description="Large ribosomal subunit protein uL6 alpha-beta" evidence="6">
    <location>
        <begin position="97"/>
        <end position="175"/>
    </location>
</feature>
<comment type="caution">
    <text evidence="7">The sequence shown here is derived from an EMBL/GenBank/DDBJ whole genome shotgun (WGS) entry which is preliminary data.</text>
</comment>
<dbReference type="InterPro" id="IPR036789">
    <property type="entry name" value="Ribosomal_uL6-like_a/b-dom_sf"/>
</dbReference>
<dbReference type="GO" id="GO:0019843">
    <property type="term" value="F:rRNA binding"/>
    <property type="evidence" value="ECO:0007669"/>
    <property type="project" value="UniProtKB-KW"/>
</dbReference>
<dbReference type="PANTHER" id="PTHR11655:SF16">
    <property type="entry name" value="60S RIBOSOMAL PROTEIN L9"/>
    <property type="match status" value="1"/>
</dbReference>
<organism evidence="7 8">
    <name type="scientific">Starmerella bacillaris</name>
    <name type="common">Yeast</name>
    <name type="synonym">Candida zemplinina</name>
    <dbReference type="NCBI Taxonomy" id="1247836"/>
    <lineage>
        <taxon>Eukaryota</taxon>
        <taxon>Fungi</taxon>
        <taxon>Dikarya</taxon>
        <taxon>Ascomycota</taxon>
        <taxon>Saccharomycotina</taxon>
        <taxon>Dipodascomycetes</taxon>
        <taxon>Dipodascales</taxon>
        <taxon>Trichomonascaceae</taxon>
        <taxon>Starmerella</taxon>
    </lineage>
</organism>
<name>A0AAV5RJB0_STABA</name>
<comment type="similarity">
    <text evidence="1">Belongs to the universal ribosomal protein uL6 family.</text>
</comment>
<dbReference type="PANTHER" id="PTHR11655">
    <property type="entry name" value="60S/50S RIBOSOMAL PROTEIN L6/L9"/>
    <property type="match status" value="1"/>
</dbReference>
<dbReference type="InterPro" id="IPR020040">
    <property type="entry name" value="Ribosomal_uL6_a/b-dom"/>
</dbReference>
<dbReference type="FunFam" id="3.90.930.12:FF:000008">
    <property type="entry name" value="50S ribosomal protein L6"/>
    <property type="match status" value="1"/>
</dbReference>
<dbReference type="AlphaFoldDB" id="A0AAV5RJB0"/>
<keyword evidence="3" id="KW-0694">RNA-binding</keyword>
<dbReference type="Gene3D" id="3.90.930.12">
    <property type="entry name" value="Ribosomal protein L6, alpha-beta domain"/>
    <property type="match status" value="2"/>
</dbReference>
<dbReference type="GO" id="GO:0003735">
    <property type="term" value="F:structural constituent of ribosome"/>
    <property type="evidence" value="ECO:0007669"/>
    <property type="project" value="InterPro"/>
</dbReference>
<sequence>MRHVQQEQYLDIPEGVTVQIKARNITVTGPRGVLNNSVRHIDITFVKVNDKQIKLLMINGNRKQVASIRTVKSIVNNMIIGVTKGFKYKMRAVHAFFPPNLDVRKDGSLQIKNFLGCKKSVVIDALPGVTIELSKAQQGELIITGNDLQNVSQTAASIQQSCVPRNKDIRKFLDGIYVSEKGTVVEDM</sequence>
<proteinExistence type="inferred from homology"/>
<dbReference type="Proteomes" id="UP001362899">
    <property type="component" value="Unassembled WGS sequence"/>
</dbReference>
<dbReference type="FunFam" id="3.90.930.12:FF:000004">
    <property type="entry name" value="60S ribosomal protein L9"/>
    <property type="match status" value="1"/>
</dbReference>
<keyword evidence="4" id="KW-0689">Ribosomal protein</keyword>
<dbReference type="EMBL" id="BTGC01000003">
    <property type="protein sequence ID" value="GMM50711.1"/>
    <property type="molecule type" value="Genomic_DNA"/>
</dbReference>
<dbReference type="PIRSF" id="PIRSF002162">
    <property type="entry name" value="Ribosomal_L6"/>
    <property type="match status" value="1"/>
</dbReference>
<evidence type="ECO:0000256" key="4">
    <source>
        <dbReference type="ARBA" id="ARBA00022980"/>
    </source>
</evidence>
<keyword evidence="5" id="KW-0687">Ribonucleoprotein</keyword>
<protein>
    <submittedName>
        <fullName evidence="7">Ribosomal 60S subunit protein L9B</fullName>
    </submittedName>
</protein>
<dbReference type="Pfam" id="PF00347">
    <property type="entry name" value="Ribosomal_L6"/>
    <property type="match status" value="2"/>
</dbReference>
<accession>A0AAV5RJB0</accession>
<feature type="domain" description="Large ribosomal subunit protein uL6 alpha-beta" evidence="6">
    <location>
        <begin position="12"/>
        <end position="85"/>
    </location>
</feature>
<gene>
    <name evidence="7" type="ORF">DASB73_016690</name>
</gene>
<evidence type="ECO:0000256" key="3">
    <source>
        <dbReference type="ARBA" id="ARBA00022884"/>
    </source>
</evidence>
<dbReference type="SUPFAM" id="SSF56053">
    <property type="entry name" value="Ribosomal protein L6"/>
    <property type="match status" value="2"/>
</dbReference>
<dbReference type="GO" id="GO:0002181">
    <property type="term" value="P:cytoplasmic translation"/>
    <property type="evidence" value="ECO:0007669"/>
    <property type="project" value="TreeGrafter"/>
</dbReference>
<evidence type="ECO:0000256" key="1">
    <source>
        <dbReference type="ARBA" id="ARBA00009356"/>
    </source>
</evidence>
<dbReference type="InterPro" id="IPR000702">
    <property type="entry name" value="Ribosomal_uL6-like"/>
</dbReference>
<evidence type="ECO:0000259" key="6">
    <source>
        <dbReference type="Pfam" id="PF00347"/>
    </source>
</evidence>
<evidence type="ECO:0000313" key="7">
    <source>
        <dbReference type="EMBL" id="GMM50711.1"/>
    </source>
</evidence>
<evidence type="ECO:0000256" key="5">
    <source>
        <dbReference type="ARBA" id="ARBA00023274"/>
    </source>
</evidence>
<evidence type="ECO:0000256" key="2">
    <source>
        <dbReference type="ARBA" id="ARBA00022730"/>
    </source>
</evidence>
<keyword evidence="8" id="KW-1185">Reference proteome</keyword>
<evidence type="ECO:0000313" key="8">
    <source>
        <dbReference type="Proteomes" id="UP001362899"/>
    </source>
</evidence>
<reference evidence="7 8" key="1">
    <citation type="journal article" date="2023" name="Elife">
        <title>Identification of key yeast species and microbe-microbe interactions impacting larval growth of Drosophila in the wild.</title>
        <authorList>
            <person name="Mure A."/>
            <person name="Sugiura Y."/>
            <person name="Maeda R."/>
            <person name="Honda K."/>
            <person name="Sakurai N."/>
            <person name="Takahashi Y."/>
            <person name="Watada M."/>
            <person name="Katoh T."/>
            <person name="Gotoh A."/>
            <person name="Gotoh Y."/>
            <person name="Taniguchi I."/>
            <person name="Nakamura K."/>
            <person name="Hayashi T."/>
            <person name="Katayama T."/>
            <person name="Uemura T."/>
            <person name="Hattori Y."/>
        </authorList>
    </citation>
    <scope>NUCLEOTIDE SEQUENCE [LARGE SCALE GENOMIC DNA]</scope>
    <source>
        <strain evidence="7 8">SB-73</strain>
    </source>
</reference>